<comment type="similarity">
    <text evidence="5 11">Belongs to the class-IV pyridoxal-phosphate-dependent aminotransferase family.</text>
</comment>
<organism evidence="13">
    <name type="scientific">uncultured Aureispira sp</name>
    <dbReference type="NCBI Taxonomy" id="1331704"/>
    <lineage>
        <taxon>Bacteria</taxon>
        <taxon>Pseudomonadati</taxon>
        <taxon>Bacteroidota</taxon>
        <taxon>Saprospiria</taxon>
        <taxon>Saprospirales</taxon>
        <taxon>Saprospiraceae</taxon>
        <taxon>Aureispira</taxon>
        <taxon>environmental samples</taxon>
    </lineage>
</organism>
<dbReference type="PROSITE" id="PS00770">
    <property type="entry name" value="AA_TRANSFER_CLASS_4"/>
    <property type="match status" value="1"/>
</dbReference>
<dbReference type="Gene3D" id="3.20.10.10">
    <property type="entry name" value="D-amino Acid Aminotransferase, subunit A, domain 2"/>
    <property type="match status" value="1"/>
</dbReference>
<evidence type="ECO:0000256" key="4">
    <source>
        <dbReference type="ARBA" id="ARBA00005072"/>
    </source>
</evidence>
<keyword evidence="7 12" id="KW-0663">Pyridoxal phosphate</keyword>
<dbReference type="CDD" id="cd00449">
    <property type="entry name" value="PLPDE_IV"/>
    <property type="match status" value="1"/>
</dbReference>
<dbReference type="SUPFAM" id="SSF56752">
    <property type="entry name" value="D-aminoacid aminotransferase-like PLP-dependent enzymes"/>
    <property type="match status" value="1"/>
</dbReference>
<dbReference type="EC" id="2.6.1.42" evidence="6"/>
<sequence>MYLNRAFKYGDGLFETIRVRNGEVLFLESHFTRLSRGLTILHMQDSKKPLSIEKFQEILQDFLSKQSDANLRIRITFFRQGDGLYTPKESSYAYYIESSTLESPSFALNEKGLYLGRCSAVQLPIDQLSNLKTTSALPYVLAALEKKEKGWEDCFILNSAGAIAESIAANVFLCKGKQVFTPALNQGCIAGVMRQNVLELIQELDLEPCEGVVLWEDVQQADEIWLSNAIRGIQWVKQVVGCSTLFENSKAKQVINRLNQRIKPKY</sequence>
<comment type="pathway">
    <text evidence="4">Amino-acid biosynthesis; L-leucine biosynthesis; L-leucine from 3-methyl-2-oxobutanoate: step 4/4.</text>
</comment>
<comment type="pathway">
    <text evidence="2">Amino-acid biosynthesis; L-isoleucine biosynthesis; L-isoleucine from 2-oxobutanoate: step 4/4.</text>
</comment>
<gene>
    <name evidence="13" type="ORF">HELGO_WM18955</name>
</gene>
<dbReference type="InterPro" id="IPR018300">
    <property type="entry name" value="Aminotrans_IV_CS"/>
</dbReference>
<dbReference type="GO" id="GO:0004084">
    <property type="term" value="F:branched-chain-amino-acid transaminase activity"/>
    <property type="evidence" value="ECO:0007669"/>
    <property type="project" value="UniProtKB-EC"/>
</dbReference>
<keyword evidence="13" id="KW-0456">Lyase</keyword>
<evidence type="ECO:0000256" key="2">
    <source>
        <dbReference type="ARBA" id="ARBA00004824"/>
    </source>
</evidence>
<evidence type="ECO:0000256" key="6">
    <source>
        <dbReference type="ARBA" id="ARBA00013053"/>
    </source>
</evidence>
<evidence type="ECO:0000256" key="9">
    <source>
        <dbReference type="ARBA" id="ARBA00048798"/>
    </source>
</evidence>
<dbReference type="InterPro" id="IPR036038">
    <property type="entry name" value="Aminotransferase-like"/>
</dbReference>
<evidence type="ECO:0000313" key="13">
    <source>
        <dbReference type="EMBL" id="CAA6822833.1"/>
    </source>
</evidence>
<evidence type="ECO:0000256" key="1">
    <source>
        <dbReference type="ARBA" id="ARBA00001933"/>
    </source>
</evidence>
<protein>
    <recommendedName>
        <fullName evidence="6">branched-chain-amino-acid transaminase</fullName>
        <ecNumber evidence="6">2.6.1.42</ecNumber>
    </recommendedName>
</protein>
<name>A0A6S6U1W1_9BACT</name>
<dbReference type="Gene3D" id="3.30.470.10">
    <property type="match status" value="1"/>
</dbReference>
<dbReference type="EMBL" id="CACVAQ010000320">
    <property type="protein sequence ID" value="CAA6822833.1"/>
    <property type="molecule type" value="Genomic_DNA"/>
</dbReference>
<accession>A0A6S6U1W1</accession>
<evidence type="ECO:0000256" key="3">
    <source>
        <dbReference type="ARBA" id="ARBA00004931"/>
    </source>
</evidence>
<comment type="catalytic activity">
    <reaction evidence="10">
        <text>L-leucine + 2-oxoglutarate = 4-methyl-2-oxopentanoate + L-glutamate</text>
        <dbReference type="Rhea" id="RHEA:18321"/>
        <dbReference type="ChEBI" id="CHEBI:16810"/>
        <dbReference type="ChEBI" id="CHEBI:17865"/>
        <dbReference type="ChEBI" id="CHEBI:29985"/>
        <dbReference type="ChEBI" id="CHEBI:57427"/>
        <dbReference type="EC" id="2.6.1.42"/>
    </reaction>
</comment>
<dbReference type="Pfam" id="PF01063">
    <property type="entry name" value="Aminotran_4"/>
    <property type="match status" value="1"/>
</dbReference>
<dbReference type="InterPro" id="IPR043131">
    <property type="entry name" value="BCAT-like_N"/>
</dbReference>
<dbReference type="InterPro" id="IPR001544">
    <property type="entry name" value="Aminotrans_IV"/>
</dbReference>
<proteinExistence type="inferred from homology"/>
<comment type="pathway">
    <text evidence="3">Amino-acid biosynthesis; L-valine biosynthesis; L-valine from pyruvate: step 4/4.</text>
</comment>
<dbReference type="GO" id="GO:0016829">
    <property type="term" value="F:lyase activity"/>
    <property type="evidence" value="ECO:0007669"/>
    <property type="project" value="UniProtKB-KW"/>
</dbReference>
<dbReference type="PANTHER" id="PTHR42743:SF11">
    <property type="entry name" value="AMINODEOXYCHORISMATE LYASE"/>
    <property type="match status" value="1"/>
</dbReference>
<dbReference type="InterPro" id="IPR050571">
    <property type="entry name" value="Class-IV_PLP-Dep_Aminotrnsfr"/>
</dbReference>
<evidence type="ECO:0000256" key="5">
    <source>
        <dbReference type="ARBA" id="ARBA00009320"/>
    </source>
</evidence>
<comment type="cofactor">
    <cofactor evidence="1 12">
        <name>pyridoxal 5'-phosphate</name>
        <dbReference type="ChEBI" id="CHEBI:597326"/>
    </cofactor>
</comment>
<evidence type="ECO:0000256" key="8">
    <source>
        <dbReference type="ARBA" id="ARBA00048212"/>
    </source>
</evidence>
<dbReference type="GO" id="GO:0046394">
    <property type="term" value="P:carboxylic acid biosynthetic process"/>
    <property type="evidence" value="ECO:0007669"/>
    <property type="project" value="UniProtKB-ARBA"/>
</dbReference>
<evidence type="ECO:0000256" key="7">
    <source>
        <dbReference type="ARBA" id="ARBA00022898"/>
    </source>
</evidence>
<evidence type="ECO:0000256" key="12">
    <source>
        <dbReference type="RuleBase" id="RU004516"/>
    </source>
</evidence>
<dbReference type="InterPro" id="IPR043132">
    <property type="entry name" value="BCAT-like_C"/>
</dbReference>
<comment type="catalytic activity">
    <reaction evidence="8">
        <text>L-valine + 2-oxoglutarate = 3-methyl-2-oxobutanoate + L-glutamate</text>
        <dbReference type="Rhea" id="RHEA:24813"/>
        <dbReference type="ChEBI" id="CHEBI:11851"/>
        <dbReference type="ChEBI" id="CHEBI:16810"/>
        <dbReference type="ChEBI" id="CHEBI:29985"/>
        <dbReference type="ChEBI" id="CHEBI:57762"/>
        <dbReference type="EC" id="2.6.1.42"/>
    </reaction>
</comment>
<comment type="catalytic activity">
    <reaction evidence="9">
        <text>L-isoleucine + 2-oxoglutarate = (S)-3-methyl-2-oxopentanoate + L-glutamate</text>
        <dbReference type="Rhea" id="RHEA:24801"/>
        <dbReference type="ChEBI" id="CHEBI:16810"/>
        <dbReference type="ChEBI" id="CHEBI:29985"/>
        <dbReference type="ChEBI" id="CHEBI:35146"/>
        <dbReference type="ChEBI" id="CHEBI:58045"/>
        <dbReference type="EC" id="2.6.1.42"/>
    </reaction>
</comment>
<evidence type="ECO:0000256" key="11">
    <source>
        <dbReference type="RuleBase" id="RU004106"/>
    </source>
</evidence>
<dbReference type="AlphaFoldDB" id="A0A6S6U1W1"/>
<reference evidence="13" key="1">
    <citation type="submission" date="2020-01" db="EMBL/GenBank/DDBJ databases">
        <authorList>
            <person name="Meier V. D."/>
            <person name="Meier V D."/>
        </authorList>
    </citation>
    <scope>NUCLEOTIDE SEQUENCE</scope>
    <source>
        <strain evidence="13">HLG_WM_MAG_10</strain>
    </source>
</reference>
<dbReference type="PANTHER" id="PTHR42743">
    <property type="entry name" value="AMINO-ACID AMINOTRANSFERASE"/>
    <property type="match status" value="1"/>
</dbReference>
<evidence type="ECO:0000256" key="10">
    <source>
        <dbReference type="ARBA" id="ARBA00049229"/>
    </source>
</evidence>